<organism evidence="3 4">
    <name type="scientific">Tenacibaculum discolor</name>
    <dbReference type="NCBI Taxonomy" id="361581"/>
    <lineage>
        <taxon>Bacteria</taxon>
        <taxon>Pseudomonadati</taxon>
        <taxon>Bacteroidota</taxon>
        <taxon>Flavobacteriia</taxon>
        <taxon>Flavobacteriales</taxon>
        <taxon>Flavobacteriaceae</taxon>
        <taxon>Tenacibaculum</taxon>
    </lineage>
</organism>
<keyword evidence="1" id="KW-1133">Transmembrane helix</keyword>
<dbReference type="EMBL" id="PDUU01000003">
    <property type="protein sequence ID" value="PHN98397.1"/>
    <property type="molecule type" value="Genomic_DNA"/>
</dbReference>
<name>A0A2G1BWH4_9FLAO</name>
<sequence>MIYELKEYNSTTDILIIGGGIAGCIAAISLVNHYNVTLLDKLVEPVDRIGESLAPAAQRILKELNLLENESDTVKQTIFRNNLGMQSYWGSNQIHIVDHMRNPDGFSRSLDRKEFEIYLRKVAIERGVDCVWGTRLSNTSYEDNYWKIITKSDDLKNRTTHTIHAKFVIDATGRQSHFTKSLDIKRTHYDKLISCWMNLPNTQENTMSTIVADELGWWYSAIVPNNKRVIAFQTDADLVDRNTFKHLDAFLAFAKQHKLITPLVKENEANINFHGTVSANSTRLDQVAGKQWIALGDAAMSFDPLSSQGMFNAMANAMQLQKLLINIDFIKDLHPDKMEQFNILYSQQVQQVWNHYLKHKNFFYSTETRWKEAPFWKRRSIS</sequence>
<dbReference type="Gene3D" id="3.30.9.100">
    <property type="match status" value="1"/>
</dbReference>
<gene>
    <name evidence="3" type="ORF">CSC81_02595</name>
</gene>
<dbReference type="PANTHER" id="PTHR43747">
    <property type="entry name" value="FAD-BINDING PROTEIN"/>
    <property type="match status" value="1"/>
</dbReference>
<evidence type="ECO:0000256" key="1">
    <source>
        <dbReference type="SAM" id="Phobius"/>
    </source>
</evidence>
<dbReference type="GO" id="GO:0071949">
    <property type="term" value="F:FAD binding"/>
    <property type="evidence" value="ECO:0007669"/>
    <property type="project" value="InterPro"/>
</dbReference>
<evidence type="ECO:0000313" key="4">
    <source>
        <dbReference type="Proteomes" id="UP000222163"/>
    </source>
</evidence>
<feature type="domain" description="FAD-binding" evidence="2">
    <location>
        <begin position="12"/>
        <end position="325"/>
    </location>
</feature>
<keyword evidence="1" id="KW-0812">Transmembrane</keyword>
<proteinExistence type="predicted"/>
<feature type="transmembrane region" description="Helical" evidence="1">
    <location>
        <begin position="12"/>
        <end position="31"/>
    </location>
</feature>
<dbReference type="PROSITE" id="PS51257">
    <property type="entry name" value="PROKAR_LIPOPROTEIN"/>
    <property type="match status" value="1"/>
</dbReference>
<comment type="caution">
    <text evidence="3">The sequence shown here is derived from an EMBL/GenBank/DDBJ whole genome shotgun (WGS) entry which is preliminary data.</text>
</comment>
<dbReference type="PANTHER" id="PTHR43747:SF1">
    <property type="entry name" value="SLR1998 PROTEIN"/>
    <property type="match status" value="1"/>
</dbReference>
<evidence type="ECO:0000313" key="3">
    <source>
        <dbReference type="EMBL" id="PHN98397.1"/>
    </source>
</evidence>
<dbReference type="InterPro" id="IPR036188">
    <property type="entry name" value="FAD/NAD-bd_sf"/>
</dbReference>
<dbReference type="Gene3D" id="3.50.50.60">
    <property type="entry name" value="FAD/NAD(P)-binding domain"/>
    <property type="match status" value="1"/>
</dbReference>
<reference evidence="3 4" key="1">
    <citation type="journal article" date="2016" name="Nat. Commun.">
        <title>Microbial interactions lead to rapid micro-scale successions on model marine particles.</title>
        <authorList>
            <person name="Datta M.S."/>
            <person name="Sliwerska E."/>
            <person name="Gore J."/>
            <person name="Polz M.F."/>
            <person name="Cordero O.X."/>
        </authorList>
    </citation>
    <scope>NUCLEOTIDE SEQUENCE [LARGE SCALE GENOMIC DNA]</scope>
    <source>
        <strain evidence="3 4">4G03</strain>
    </source>
</reference>
<protein>
    <submittedName>
        <fullName evidence="3">Dehydrogenase</fullName>
    </submittedName>
</protein>
<dbReference type="Proteomes" id="UP000222163">
    <property type="component" value="Unassembled WGS sequence"/>
</dbReference>
<accession>A0A2G1BWH4</accession>
<dbReference type="Pfam" id="PF01494">
    <property type="entry name" value="FAD_binding_3"/>
    <property type="match status" value="1"/>
</dbReference>
<dbReference type="SUPFAM" id="SSF51905">
    <property type="entry name" value="FAD/NAD(P)-binding domain"/>
    <property type="match status" value="1"/>
</dbReference>
<dbReference type="InterPro" id="IPR050816">
    <property type="entry name" value="Flavin-dep_Halogenase_NPB"/>
</dbReference>
<dbReference type="AlphaFoldDB" id="A0A2G1BWH4"/>
<keyword evidence="1" id="KW-0472">Membrane</keyword>
<dbReference type="InterPro" id="IPR002938">
    <property type="entry name" value="FAD-bd"/>
</dbReference>
<evidence type="ECO:0000259" key="2">
    <source>
        <dbReference type="Pfam" id="PF01494"/>
    </source>
</evidence>
<dbReference type="PRINTS" id="PR00420">
    <property type="entry name" value="RNGMNOXGNASE"/>
</dbReference>